<dbReference type="AlphaFoldDB" id="A0A397W1S8"/>
<comment type="caution">
    <text evidence="2">The sequence shown here is derived from an EMBL/GenBank/DDBJ whole genome shotgun (WGS) entry which is preliminary data.</text>
</comment>
<dbReference type="Proteomes" id="UP000266673">
    <property type="component" value="Unassembled WGS sequence"/>
</dbReference>
<reference evidence="2 3" key="1">
    <citation type="submission" date="2018-06" db="EMBL/GenBank/DDBJ databases">
        <title>Comparative genomics reveals the genomic features of Rhizophagus irregularis, R. cerebriforme, R. diaphanum and Gigaspora rosea, and their symbiotic lifestyle signature.</title>
        <authorList>
            <person name="Morin E."/>
            <person name="San Clemente H."/>
            <person name="Chen E.C.H."/>
            <person name="De La Providencia I."/>
            <person name="Hainaut M."/>
            <person name="Kuo A."/>
            <person name="Kohler A."/>
            <person name="Murat C."/>
            <person name="Tang N."/>
            <person name="Roy S."/>
            <person name="Loubradou J."/>
            <person name="Henrissat B."/>
            <person name="Grigoriev I.V."/>
            <person name="Corradi N."/>
            <person name="Roux C."/>
            <person name="Martin F.M."/>
        </authorList>
    </citation>
    <scope>NUCLEOTIDE SEQUENCE [LARGE SCALE GENOMIC DNA]</scope>
    <source>
        <strain evidence="2 3">DAOM 194757</strain>
    </source>
</reference>
<feature type="domain" description="TLDc" evidence="1">
    <location>
        <begin position="1"/>
        <end position="155"/>
    </location>
</feature>
<keyword evidence="3" id="KW-1185">Reference proteome</keyword>
<name>A0A397W1S8_9GLOM</name>
<evidence type="ECO:0000313" key="3">
    <source>
        <dbReference type="Proteomes" id="UP000266673"/>
    </source>
</evidence>
<dbReference type="EMBL" id="QKWP01000058">
    <property type="protein sequence ID" value="RIB28694.1"/>
    <property type="molecule type" value="Genomic_DNA"/>
</dbReference>
<organism evidence="2 3">
    <name type="scientific">Gigaspora rosea</name>
    <dbReference type="NCBI Taxonomy" id="44941"/>
    <lineage>
        <taxon>Eukaryota</taxon>
        <taxon>Fungi</taxon>
        <taxon>Fungi incertae sedis</taxon>
        <taxon>Mucoromycota</taxon>
        <taxon>Glomeromycotina</taxon>
        <taxon>Glomeromycetes</taxon>
        <taxon>Diversisporales</taxon>
        <taxon>Gigasporaceae</taxon>
        <taxon>Gigaspora</taxon>
    </lineage>
</organism>
<dbReference type="InterPro" id="IPR006571">
    <property type="entry name" value="TLDc_dom"/>
</dbReference>
<accession>A0A397W1S8</accession>
<dbReference type="OrthoDB" id="5983325at2759"/>
<sequence length="179" mass="20591">MNLNYFSVELEMVSLQIPWKLCDKQTRLVVVMKVKGTDEILCGYNPIGWDKPAGNSFYKNCNDRFIFSLKNGTIQNSILSRLEQPTYAIHCDASQGPRFGGGCDLVMSNNFNQDRKCWSRKKSYERRIRNGSTYEIKNDYASFFSVDEYEIFRLAKNPKFIQISSLNIANGLLILSVIN</sequence>
<evidence type="ECO:0000313" key="2">
    <source>
        <dbReference type="EMBL" id="RIB28694.1"/>
    </source>
</evidence>
<proteinExistence type="predicted"/>
<evidence type="ECO:0000259" key="1">
    <source>
        <dbReference type="PROSITE" id="PS51886"/>
    </source>
</evidence>
<protein>
    <recommendedName>
        <fullName evidence="1">TLDc domain-containing protein</fullName>
    </recommendedName>
</protein>
<gene>
    <name evidence="2" type="ORF">C2G38_2028333</name>
</gene>
<dbReference type="PROSITE" id="PS51886">
    <property type="entry name" value="TLDC"/>
    <property type="match status" value="1"/>
</dbReference>